<dbReference type="GO" id="GO:0005763">
    <property type="term" value="C:mitochondrial small ribosomal subunit"/>
    <property type="evidence" value="ECO:0007669"/>
    <property type="project" value="InterPro"/>
</dbReference>
<evidence type="ECO:0000256" key="6">
    <source>
        <dbReference type="ARBA" id="ARBA00035137"/>
    </source>
</evidence>
<dbReference type="GO" id="GO:0003735">
    <property type="term" value="F:structural constituent of ribosome"/>
    <property type="evidence" value="ECO:0007669"/>
    <property type="project" value="InterPro"/>
</dbReference>
<evidence type="ECO:0000313" key="8">
    <source>
        <dbReference type="EMBL" id="QIW98124.1"/>
    </source>
</evidence>
<dbReference type="Pfam" id="PF13741">
    <property type="entry name" value="MRP-S25"/>
    <property type="match status" value="2"/>
</dbReference>
<keyword evidence="9" id="KW-1185">Reference proteome</keyword>
<evidence type="ECO:0000256" key="3">
    <source>
        <dbReference type="ARBA" id="ARBA00022980"/>
    </source>
</evidence>
<keyword evidence="3" id="KW-0689">Ribosomal protein</keyword>
<gene>
    <name evidence="8" type="ORF">AMS68_003642</name>
</gene>
<evidence type="ECO:0000256" key="5">
    <source>
        <dbReference type="ARBA" id="ARBA00023274"/>
    </source>
</evidence>
<evidence type="ECO:0000313" key="9">
    <source>
        <dbReference type="Proteomes" id="UP000503462"/>
    </source>
</evidence>
<organism evidence="8 9">
    <name type="scientific">Peltaster fructicola</name>
    <dbReference type="NCBI Taxonomy" id="286661"/>
    <lineage>
        <taxon>Eukaryota</taxon>
        <taxon>Fungi</taxon>
        <taxon>Dikarya</taxon>
        <taxon>Ascomycota</taxon>
        <taxon>Pezizomycotina</taxon>
        <taxon>Dothideomycetes</taxon>
        <taxon>Dothideomycetes incertae sedis</taxon>
        <taxon>Peltaster</taxon>
    </lineage>
</organism>
<keyword evidence="4" id="KW-0496">Mitochondrion</keyword>
<dbReference type="OrthoDB" id="5542239at2759"/>
<dbReference type="AlphaFoldDB" id="A0A6H0XU04"/>
<comment type="similarity">
    <text evidence="2">Belongs to the mitochondrion-specific ribosomal protein mS23 family.</text>
</comment>
<dbReference type="PANTHER" id="PTHR37799:SF1">
    <property type="entry name" value="SMALL RIBOSOMAL SUBUNIT PROTEIN MS23"/>
    <property type="match status" value="1"/>
</dbReference>
<comment type="subcellular location">
    <subcellularLocation>
        <location evidence="1">Mitochondrion</location>
    </subcellularLocation>
</comment>
<dbReference type="Proteomes" id="UP000503462">
    <property type="component" value="Chromosome 2"/>
</dbReference>
<accession>A0A6H0XU04</accession>
<evidence type="ECO:0000256" key="4">
    <source>
        <dbReference type="ARBA" id="ARBA00023128"/>
    </source>
</evidence>
<keyword evidence="5" id="KW-0687">Ribonucleoprotein</keyword>
<dbReference type="InterPro" id="IPR016939">
    <property type="entry name" value="Ribosomal_mS23_fun"/>
</dbReference>
<name>A0A6H0XU04_9PEZI</name>
<evidence type="ECO:0000256" key="7">
    <source>
        <dbReference type="ARBA" id="ARBA00035421"/>
    </source>
</evidence>
<dbReference type="PANTHER" id="PTHR37799">
    <property type="entry name" value="37S RIBOSOMAL PROTEIN S25, MITOCHONDRIAL"/>
    <property type="match status" value="1"/>
</dbReference>
<evidence type="ECO:0000256" key="2">
    <source>
        <dbReference type="ARBA" id="ARBA00009864"/>
    </source>
</evidence>
<dbReference type="EMBL" id="CP051140">
    <property type="protein sequence ID" value="QIW98124.1"/>
    <property type="molecule type" value="Genomic_DNA"/>
</dbReference>
<evidence type="ECO:0000256" key="1">
    <source>
        <dbReference type="ARBA" id="ARBA00004173"/>
    </source>
</evidence>
<protein>
    <recommendedName>
        <fullName evidence="6">Small ribosomal subunit protein mS23</fullName>
    </recommendedName>
    <alternativeName>
        <fullName evidence="7">37S ribosomal protein S25, mitochondrial</fullName>
    </alternativeName>
</protein>
<reference evidence="8 9" key="1">
    <citation type="journal article" date="2016" name="Sci. Rep.">
        <title>Peltaster fructicola genome reveals evolution from an invasive phytopathogen to an ectophytic parasite.</title>
        <authorList>
            <person name="Xu C."/>
            <person name="Chen H."/>
            <person name="Gleason M.L."/>
            <person name="Xu J.R."/>
            <person name="Liu H."/>
            <person name="Zhang R."/>
            <person name="Sun G."/>
        </authorList>
    </citation>
    <scope>NUCLEOTIDE SEQUENCE [LARGE SCALE GENOMIC DNA]</scope>
    <source>
        <strain evidence="8 9">LNHT1506</strain>
    </source>
</reference>
<proteinExistence type="inferred from homology"/>
<sequence length="196" mass="22926">MGRYNLSAQKVHAHATQLLQRNRLNAAPAWFNVVGNIPSSEVLTRQPMQKSGRSRRASKTFKPLQLQHKEDNLRWEFFNDHPWELARPRVVLENDGRDHEKWDWSHPLCRPRYTRDPQQQQESLAWEAKQATQASRPLNGESVIQRQQWLMQNTGMSQPAAYDKARKELYSARHAQEIELRVARERELHSTVASTA</sequence>